<dbReference type="GO" id="GO:0004867">
    <property type="term" value="F:serine-type endopeptidase inhibitor activity"/>
    <property type="evidence" value="ECO:0007669"/>
    <property type="project" value="UniProtKB-KW"/>
</dbReference>
<dbReference type="PANTHER" id="PTHR33091">
    <property type="entry name" value="PROTEIN, PUTATIVE, EXPRESSED-RELATED"/>
    <property type="match status" value="1"/>
</dbReference>
<dbReference type="Proteomes" id="UP000197138">
    <property type="component" value="Unassembled WGS sequence"/>
</dbReference>
<protein>
    <submittedName>
        <fullName evidence="4">Uncharacterized protein</fullName>
    </submittedName>
</protein>
<evidence type="ECO:0000256" key="2">
    <source>
        <dbReference type="ARBA" id="ARBA00022690"/>
    </source>
</evidence>
<organism evidence="4 5">
    <name type="scientific">Punica granatum</name>
    <name type="common">Pomegranate</name>
    <dbReference type="NCBI Taxonomy" id="22663"/>
    <lineage>
        <taxon>Eukaryota</taxon>
        <taxon>Viridiplantae</taxon>
        <taxon>Streptophyta</taxon>
        <taxon>Embryophyta</taxon>
        <taxon>Tracheophyta</taxon>
        <taxon>Spermatophyta</taxon>
        <taxon>Magnoliopsida</taxon>
        <taxon>eudicotyledons</taxon>
        <taxon>Gunneridae</taxon>
        <taxon>Pentapetalae</taxon>
        <taxon>rosids</taxon>
        <taxon>malvids</taxon>
        <taxon>Myrtales</taxon>
        <taxon>Lythraceae</taxon>
        <taxon>Punica</taxon>
    </lineage>
</organism>
<dbReference type="PANTHER" id="PTHR33091:SF94">
    <property type="entry name" value="PROTEASE INHIBITOR PROTEIN"/>
    <property type="match status" value="1"/>
</dbReference>
<keyword evidence="3" id="KW-0722">Serine protease inhibitor</keyword>
<evidence type="ECO:0000313" key="4">
    <source>
        <dbReference type="EMBL" id="OWM74140.1"/>
    </source>
</evidence>
<dbReference type="EMBL" id="MTKT01003794">
    <property type="protein sequence ID" value="OWM74140.1"/>
    <property type="molecule type" value="Genomic_DNA"/>
</dbReference>
<dbReference type="PROSITE" id="PS00285">
    <property type="entry name" value="POTATO_INHIBITOR"/>
    <property type="match status" value="1"/>
</dbReference>
<keyword evidence="2" id="KW-0646">Protease inhibitor</keyword>
<gene>
    <name evidence="4" type="ORF">CDL15_Pgr008451</name>
</gene>
<dbReference type="InterPro" id="IPR000864">
    <property type="entry name" value="Prot_inh_pot1"/>
</dbReference>
<evidence type="ECO:0000256" key="3">
    <source>
        <dbReference type="ARBA" id="ARBA00022900"/>
    </source>
</evidence>
<reference evidence="5" key="1">
    <citation type="journal article" date="2017" name="Plant J.">
        <title>The pomegranate (Punica granatum L.) genome and the genomics of punicalagin biosynthesis.</title>
        <authorList>
            <person name="Qin G."/>
            <person name="Xu C."/>
            <person name="Ming R."/>
            <person name="Tang H."/>
            <person name="Guyot R."/>
            <person name="Kramer E.M."/>
            <person name="Hu Y."/>
            <person name="Yi X."/>
            <person name="Qi Y."/>
            <person name="Xu X."/>
            <person name="Gao Z."/>
            <person name="Pan H."/>
            <person name="Jian J."/>
            <person name="Tian Y."/>
            <person name="Yue Z."/>
            <person name="Xu Y."/>
        </authorList>
    </citation>
    <scope>NUCLEOTIDE SEQUENCE [LARGE SCALE GENOMIC DNA]</scope>
    <source>
        <strain evidence="5">cv. Dabenzi</strain>
    </source>
</reference>
<dbReference type="AlphaFoldDB" id="A0A218WP47"/>
<comment type="similarity">
    <text evidence="1">Belongs to the protease inhibitor I13 (potato type I serine protease inhibitor) family.</text>
</comment>
<dbReference type="InterPro" id="IPR036354">
    <property type="entry name" value="Prot_inh_pot1_sf"/>
</dbReference>
<evidence type="ECO:0000313" key="5">
    <source>
        <dbReference type="Proteomes" id="UP000197138"/>
    </source>
</evidence>
<dbReference type="SUPFAM" id="SSF54654">
    <property type="entry name" value="CI-2 family of serine protease inhibitors"/>
    <property type="match status" value="1"/>
</dbReference>
<dbReference type="GO" id="GO:0009611">
    <property type="term" value="P:response to wounding"/>
    <property type="evidence" value="ECO:0007669"/>
    <property type="project" value="InterPro"/>
</dbReference>
<sequence>MASINVPGKSSWPELVGKNGGVAATTIIRENPNVYVEMIPPSVTGITSNYISSRVRVIVDDSCIVTVVPSIG</sequence>
<name>A0A218WP47_PUNGR</name>
<dbReference type="Pfam" id="PF00280">
    <property type="entry name" value="potato_inhibit"/>
    <property type="match status" value="1"/>
</dbReference>
<evidence type="ECO:0000256" key="1">
    <source>
        <dbReference type="ARBA" id="ARBA00008210"/>
    </source>
</evidence>
<proteinExistence type="inferred from homology"/>
<comment type="caution">
    <text evidence="4">The sequence shown here is derived from an EMBL/GenBank/DDBJ whole genome shotgun (WGS) entry which is preliminary data.</text>
</comment>
<accession>A0A218WP47</accession>
<dbReference type="Gene3D" id="3.30.10.10">
    <property type="entry name" value="Trypsin Inhibitor V, subunit A"/>
    <property type="match status" value="1"/>
</dbReference>